<keyword evidence="3" id="KW-1185">Reference proteome</keyword>
<dbReference type="Pfam" id="PF18919">
    <property type="entry name" value="DUF5670"/>
    <property type="match status" value="1"/>
</dbReference>
<dbReference type="InterPro" id="IPR043727">
    <property type="entry name" value="Lmo0937-like"/>
</dbReference>
<evidence type="ECO:0008006" key="4">
    <source>
        <dbReference type="Google" id="ProtNLM"/>
    </source>
</evidence>
<sequence length="50" mass="5389">MGNLLYVIAVILVIAWAISYFGGYYTGGVIHILLVIAIIAILLRVIRSAA</sequence>
<dbReference type="EMBL" id="FOQO01000009">
    <property type="protein sequence ID" value="SFJ39917.1"/>
    <property type="molecule type" value="Genomic_DNA"/>
</dbReference>
<name>A0A1I3R3H5_9SPHI</name>
<dbReference type="NCBIfam" id="NF033488">
    <property type="entry name" value="lmo0937_fam_TM"/>
    <property type="match status" value="1"/>
</dbReference>
<evidence type="ECO:0000313" key="2">
    <source>
        <dbReference type="EMBL" id="SFJ39917.1"/>
    </source>
</evidence>
<dbReference type="STRING" id="1477437.SAMN05444682_109196"/>
<feature type="transmembrane region" description="Helical" evidence="1">
    <location>
        <begin position="5"/>
        <end position="22"/>
    </location>
</feature>
<evidence type="ECO:0000256" key="1">
    <source>
        <dbReference type="SAM" id="Phobius"/>
    </source>
</evidence>
<feature type="transmembrane region" description="Helical" evidence="1">
    <location>
        <begin position="28"/>
        <end position="46"/>
    </location>
</feature>
<evidence type="ECO:0000313" key="3">
    <source>
        <dbReference type="Proteomes" id="UP000198670"/>
    </source>
</evidence>
<organism evidence="2 3">
    <name type="scientific">Parapedobacter indicus</name>
    <dbReference type="NCBI Taxonomy" id="1477437"/>
    <lineage>
        <taxon>Bacteria</taxon>
        <taxon>Pseudomonadati</taxon>
        <taxon>Bacteroidota</taxon>
        <taxon>Sphingobacteriia</taxon>
        <taxon>Sphingobacteriales</taxon>
        <taxon>Sphingobacteriaceae</taxon>
        <taxon>Parapedobacter</taxon>
    </lineage>
</organism>
<dbReference type="RefSeq" id="WP_104443725.1">
    <property type="nucleotide sequence ID" value="NZ_FOQO01000009.1"/>
</dbReference>
<proteinExistence type="predicted"/>
<keyword evidence="1" id="KW-0472">Membrane</keyword>
<keyword evidence="1" id="KW-0812">Transmembrane</keyword>
<accession>A0A1I3R3H5</accession>
<dbReference type="Proteomes" id="UP000198670">
    <property type="component" value="Unassembled WGS sequence"/>
</dbReference>
<keyword evidence="1" id="KW-1133">Transmembrane helix</keyword>
<gene>
    <name evidence="2" type="ORF">SAMN05444682_109196</name>
</gene>
<protein>
    <recommendedName>
        <fullName evidence="4">Lmo0937 family membrane protein</fullName>
    </recommendedName>
</protein>
<reference evidence="2 3" key="1">
    <citation type="submission" date="2016-10" db="EMBL/GenBank/DDBJ databases">
        <authorList>
            <person name="de Groot N.N."/>
        </authorList>
    </citation>
    <scope>NUCLEOTIDE SEQUENCE [LARGE SCALE GENOMIC DNA]</scope>
    <source>
        <strain evidence="2 3">RK1</strain>
    </source>
</reference>
<dbReference type="AlphaFoldDB" id="A0A1I3R3H5"/>